<dbReference type="OrthoDB" id="42919at2759"/>
<dbReference type="Gene3D" id="3.30.70.100">
    <property type="match status" value="1"/>
</dbReference>
<dbReference type="InterPro" id="IPR044662">
    <property type="entry name" value="HS1/DABB1-like"/>
</dbReference>
<evidence type="ECO:0000313" key="3">
    <source>
        <dbReference type="EMBL" id="KAF0734887.1"/>
    </source>
</evidence>
<dbReference type="Pfam" id="PF07876">
    <property type="entry name" value="Dabb"/>
    <property type="match status" value="1"/>
</dbReference>
<gene>
    <name evidence="3" type="ORF">Ae201684_008549</name>
</gene>
<dbReference type="PANTHER" id="PTHR33178">
    <property type="match status" value="1"/>
</dbReference>
<dbReference type="PROSITE" id="PS51502">
    <property type="entry name" value="S_R_A_B_BARREL"/>
    <property type="match status" value="1"/>
</dbReference>
<feature type="domain" description="Stress-response A/B barrel" evidence="2">
    <location>
        <begin position="2"/>
        <end position="95"/>
    </location>
</feature>
<dbReference type="InterPro" id="IPR013097">
    <property type="entry name" value="Dabb"/>
</dbReference>
<evidence type="ECO:0000259" key="2">
    <source>
        <dbReference type="PROSITE" id="PS51502"/>
    </source>
</evidence>
<keyword evidence="4" id="KW-1185">Reference proteome</keyword>
<dbReference type="PANTHER" id="PTHR33178:SF10">
    <property type="entry name" value="STRESS-RESPONSE A_B BARREL DOMAIN-CONTAINING PROTEIN"/>
    <property type="match status" value="1"/>
</dbReference>
<organism evidence="3 4">
    <name type="scientific">Aphanomyces euteiches</name>
    <dbReference type="NCBI Taxonomy" id="100861"/>
    <lineage>
        <taxon>Eukaryota</taxon>
        <taxon>Sar</taxon>
        <taxon>Stramenopiles</taxon>
        <taxon>Oomycota</taxon>
        <taxon>Saprolegniomycetes</taxon>
        <taxon>Saprolegniales</taxon>
        <taxon>Verrucalvaceae</taxon>
        <taxon>Aphanomyces</taxon>
    </lineage>
</organism>
<dbReference type="AlphaFoldDB" id="A0A6G0X4X0"/>
<dbReference type="VEuPathDB" id="FungiDB:AeMF1_020340"/>
<comment type="subunit">
    <text evidence="1">Homodimer.</text>
</comment>
<evidence type="ECO:0000256" key="1">
    <source>
        <dbReference type="ARBA" id="ARBA00011738"/>
    </source>
</evidence>
<sequence>MIEHVVLFKWKADADPAKVEEVGNAIKALKDKIPGIVDLAYGEDITKTRSQGFTHGLVVRMATRETVKFYDEHPEHVQVVHKIREVVESVLAMDFESPRLTPN</sequence>
<evidence type="ECO:0000313" key="4">
    <source>
        <dbReference type="Proteomes" id="UP000481153"/>
    </source>
</evidence>
<accession>A0A6G0X4X0</accession>
<comment type="caution">
    <text evidence="3">The sequence shown here is derived from an EMBL/GenBank/DDBJ whole genome shotgun (WGS) entry which is preliminary data.</text>
</comment>
<dbReference type="Proteomes" id="UP000481153">
    <property type="component" value="Unassembled WGS sequence"/>
</dbReference>
<dbReference type="EMBL" id="VJMJ01000103">
    <property type="protein sequence ID" value="KAF0734887.1"/>
    <property type="molecule type" value="Genomic_DNA"/>
</dbReference>
<reference evidence="3 4" key="1">
    <citation type="submission" date="2019-07" db="EMBL/GenBank/DDBJ databases">
        <title>Genomics analysis of Aphanomyces spp. identifies a new class of oomycete effector associated with host adaptation.</title>
        <authorList>
            <person name="Gaulin E."/>
        </authorList>
    </citation>
    <scope>NUCLEOTIDE SEQUENCE [LARGE SCALE GENOMIC DNA]</scope>
    <source>
        <strain evidence="3 4">ATCC 201684</strain>
    </source>
</reference>
<dbReference type="SMART" id="SM00886">
    <property type="entry name" value="Dabb"/>
    <property type="match status" value="1"/>
</dbReference>
<name>A0A6G0X4X0_9STRA</name>
<dbReference type="SUPFAM" id="SSF54909">
    <property type="entry name" value="Dimeric alpha+beta barrel"/>
    <property type="match status" value="1"/>
</dbReference>
<dbReference type="InterPro" id="IPR011008">
    <property type="entry name" value="Dimeric_a/b-barrel"/>
</dbReference>
<proteinExistence type="predicted"/>
<protein>
    <recommendedName>
        <fullName evidence="2">Stress-response A/B barrel domain-containing protein</fullName>
    </recommendedName>
</protein>